<proteinExistence type="predicted"/>
<feature type="chain" id="PRO_5040329800" description="Secreted protein" evidence="1">
    <location>
        <begin position="23"/>
        <end position="76"/>
    </location>
</feature>
<keyword evidence="1" id="KW-0732">Signal</keyword>
<reference evidence="2" key="1">
    <citation type="submission" date="2020-11" db="EMBL/GenBank/DDBJ databases">
        <authorList>
            <consortium name="DOE Joint Genome Institute"/>
            <person name="Ahrendt S."/>
            <person name="Riley R."/>
            <person name="Andreopoulos W."/>
            <person name="LaButti K."/>
            <person name="Pangilinan J."/>
            <person name="Ruiz-duenas F.J."/>
            <person name="Barrasa J.M."/>
            <person name="Sanchez-Garcia M."/>
            <person name="Camarero S."/>
            <person name="Miyauchi S."/>
            <person name="Serrano A."/>
            <person name="Linde D."/>
            <person name="Babiker R."/>
            <person name="Drula E."/>
            <person name="Ayuso-Fernandez I."/>
            <person name="Pacheco R."/>
            <person name="Padilla G."/>
            <person name="Ferreira P."/>
            <person name="Barriuso J."/>
            <person name="Kellner H."/>
            <person name="Castanera R."/>
            <person name="Alfaro M."/>
            <person name="Ramirez L."/>
            <person name="Pisabarro A.G."/>
            <person name="Kuo A."/>
            <person name="Tritt A."/>
            <person name="Lipzen A."/>
            <person name="He G."/>
            <person name="Yan M."/>
            <person name="Ng V."/>
            <person name="Cullen D."/>
            <person name="Martin F."/>
            <person name="Rosso M.-N."/>
            <person name="Henrissat B."/>
            <person name="Hibbett D."/>
            <person name="Martinez A.T."/>
            <person name="Grigoriev I.V."/>
        </authorList>
    </citation>
    <scope>NUCLEOTIDE SEQUENCE</scope>
    <source>
        <strain evidence="2">AH 44721</strain>
    </source>
</reference>
<gene>
    <name evidence="2" type="ORF">CPB84DRAFT_177997</name>
</gene>
<dbReference type="AlphaFoldDB" id="A0A9P5TI88"/>
<keyword evidence="3" id="KW-1185">Reference proteome</keyword>
<dbReference type="EMBL" id="JADNYJ010000111">
    <property type="protein sequence ID" value="KAF8884086.1"/>
    <property type="molecule type" value="Genomic_DNA"/>
</dbReference>
<evidence type="ECO:0000256" key="1">
    <source>
        <dbReference type="SAM" id="SignalP"/>
    </source>
</evidence>
<organism evidence="2 3">
    <name type="scientific">Gymnopilus junonius</name>
    <name type="common">Spectacular rustgill mushroom</name>
    <name type="synonym">Gymnopilus spectabilis subsp. junonius</name>
    <dbReference type="NCBI Taxonomy" id="109634"/>
    <lineage>
        <taxon>Eukaryota</taxon>
        <taxon>Fungi</taxon>
        <taxon>Dikarya</taxon>
        <taxon>Basidiomycota</taxon>
        <taxon>Agaricomycotina</taxon>
        <taxon>Agaricomycetes</taxon>
        <taxon>Agaricomycetidae</taxon>
        <taxon>Agaricales</taxon>
        <taxon>Agaricineae</taxon>
        <taxon>Hymenogastraceae</taxon>
        <taxon>Gymnopilus</taxon>
    </lineage>
</organism>
<evidence type="ECO:0008006" key="4">
    <source>
        <dbReference type="Google" id="ProtNLM"/>
    </source>
</evidence>
<feature type="signal peptide" evidence="1">
    <location>
        <begin position="1"/>
        <end position="22"/>
    </location>
</feature>
<accession>A0A9P5TI88</accession>
<sequence length="76" mass="8613">MLITNTELGTLVTLWLLRFTTQRSSPGSRTQLITRALVFVFHAPKSTKSNFEKKTGTTFKPTVQIIFTSLFLHIIS</sequence>
<protein>
    <recommendedName>
        <fullName evidence="4">Secreted protein</fullName>
    </recommendedName>
</protein>
<evidence type="ECO:0000313" key="2">
    <source>
        <dbReference type="EMBL" id="KAF8884086.1"/>
    </source>
</evidence>
<comment type="caution">
    <text evidence="2">The sequence shown here is derived from an EMBL/GenBank/DDBJ whole genome shotgun (WGS) entry which is preliminary data.</text>
</comment>
<dbReference type="Proteomes" id="UP000724874">
    <property type="component" value="Unassembled WGS sequence"/>
</dbReference>
<name>A0A9P5TI88_GYMJU</name>
<evidence type="ECO:0000313" key="3">
    <source>
        <dbReference type="Proteomes" id="UP000724874"/>
    </source>
</evidence>